<dbReference type="Gene3D" id="1.10.10.10">
    <property type="entry name" value="Winged helix-like DNA-binding domain superfamily/Winged helix DNA-binding domain"/>
    <property type="match status" value="1"/>
</dbReference>
<dbReference type="PANTHER" id="PTHR44591:SF3">
    <property type="entry name" value="RESPONSE REGULATORY DOMAIN-CONTAINING PROTEIN"/>
    <property type="match status" value="1"/>
</dbReference>
<evidence type="ECO:0000313" key="8">
    <source>
        <dbReference type="Proteomes" id="UP000184089"/>
    </source>
</evidence>
<dbReference type="GO" id="GO:0000160">
    <property type="term" value="P:phosphorelay signal transduction system"/>
    <property type="evidence" value="ECO:0007669"/>
    <property type="project" value="InterPro"/>
</dbReference>
<evidence type="ECO:0000256" key="3">
    <source>
        <dbReference type="ARBA" id="ARBA00024867"/>
    </source>
</evidence>
<dbReference type="EMBL" id="FQVY01000002">
    <property type="protein sequence ID" value="SHG11568.1"/>
    <property type="molecule type" value="Genomic_DNA"/>
</dbReference>
<dbReference type="Proteomes" id="UP000474718">
    <property type="component" value="Unassembled WGS sequence"/>
</dbReference>
<reference evidence="8" key="2">
    <citation type="submission" date="2016-11" db="EMBL/GenBank/DDBJ databases">
        <authorList>
            <person name="Jaros S."/>
            <person name="Januszkiewicz K."/>
            <person name="Wedrychowicz H."/>
        </authorList>
    </citation>
    <scope>NUCLEOTIDE SEQUENCE [LARGE SCALE GENOMIC DNA]</scope>
    <source>
        <strain evidence="8">DSM 4029</strain>
    </source>
</reference>
<feature type="domain" description="Response regulatory" evidence="5">
    <location>
        <begin position="2"/>
        <end position="116"/>
    </location>
</feature>
<gene>
    <name evidence="6" type="ORF">GT747_04770</name>
    <name evidence="7" type="ORF">SAMN05444424_1527</name>
</gene>
<dbReference type="InterPro" id="IPR036388">
    <property type="entry name" value="WH-like_DNA-bd_sf"/>
</dbReference>
<comment type="function">
    <text evidence="3">May play the central regulatory role in sporulation. It may be an element of the effector pathway responsible for the activation of sporulation genes in response to nutritional stress. Spo0A may act in concert with spo0H (a sigma factor) to control the expression of some genes that are critical to the sporulation process.</text>
</comment>
<comment type="caution">
    <text evidence="7">The sequence shown here is derived from an EMBL/GenBank/DDBJ whole genome shotgun (WGS) entry which is preliminary data.</text>
</comment>
<feature type="modified residue" description="4-aspartylphosphate" evidence="4">
    <location>
        <position position="53"/>
    </location>
</feature>
<accession>A0AAQ1RW34</accession>
<dbReference type="AlphaFoldDB" id="A0AAQ1RW34"/>
<evidence type="ECO:0000256" key="2">
    <source>
        <dbReference type="ARBA" id="ARBA00022553"/>
    </source>
</evidence>
<dbReference type="RefSeq" id="WP_021657986.1">
    <property type="nucleotide sequence ID" value="NZ_FQVY01000002.1"/>
</dbReference>
<dbReference type="Pfam" id="PF00072">
    <property type="entry name" value="Response_reg"/>
    <property type="match status" value="1"/>
</dbReference>
<dbReference type="PANTHER" id="PTHR44591">
    <property type="entry name" value="STRESS RESPONSE REGULATOR PROTEIN 1"/>
    <property type="match status" value="1"/>
</dbReference>
<dbReference type="SMART" id="SM00448">
    <property type="entry name" value="REC"/>
    <property type="match status" value="1"/>
</dbReference>
<reference evidence="7" key="1">
    <citation type="submission" date="2016-11" db="EMBL/GenBank/DDBJ databases">
        <authorList>
            <person name="Varghese N."/>
            <person name="Submissions S."/>
        </authorList>
    </citation>
    <scope>NUCLEOTIDE SEQUENCE</scope>
    <source>
        <strain evidence="7">DSM 4029</strain>
    </source>
</reference>
<dbReference type="PROSITE" id="PS50110">
    <property type="entry name" value="RESPONSE_REGULATORY"/>
    <property type="match status" value="1"/>
</dbReference>
<evidence type="ECO:0000313" key="6">
    <source>
        <dbReference type="EMBL" id="MZL69081.1"/>
    </source>
</evidence>
<evidence type="ECO:0000256" key="4">
    <source>
        <dbReference type="PROSITE-ProRule" id="PRU00169"/>
    </source>
</evidence>
<keyword evidence="2 4" id="KW-0597">Phosphoprotein</keyword>
<keyword evidence="9" id="KW-1185">Reference proteome</keyword>
<evidence type="ECO:0000256" key="1">
    <source>
        <dbReference type="ARBA" id="ARBA00018672"/>
    </source>
</evidence>
<dbReference type="Proteomes" id="UP000184089">
    <property type="component" value="Unassembled WGS sequence"/>
</dbReference>
<evidence type="ECO:0000313" key="9">
    <source>
        <dbReference type="Proteomes" id="UP000474718"/>
    </source>
</evidence>
<dbReference type="InterPro" id="IPR011006">
    <property type="entry name" value="CheY-like_superfamily"/>
</dbReference>
<dbReference type="InterPro" id="IPR001789">
    <property type="entry name" value="Sig_transdc_resp-reg_receiver"/>
</dbReference>
<protein>
    <recommendedName>
        <fullName evidence="1">Stage 0 sporulation protein A homolog</fullName>
    </recommendedName>
</protein>
<dbReference type="SUPFAM" id="SSF52172">
    <property type="entry name" value="CheY-like"/>
    <property type="match status" value="1"/>
</dbReference>
<proteinExistence type="predicted"/>
<sequence>MNILVTDDEPLQLEELINVLRRIRPNADIFPYTWPGDALEAARQRPIDVAFLDIQTGGMNGLQLAVELKKVKPDIHIIFVTGYSQYAVEAFSIHATGYLLKPVTEEAVNRELTFIYRERLPKRRIEIKTFGGFDLYVDGQLVRFGRAKSKELLAYLVDRRGLSVTTGEAYAALFEDAQDTLSGKSYFRTILHEMVNSLKRADAEEILLKERNSYAVIPEKFDCDYYRFLQGDPVAVNGFQNDYMLSYSWAEIRNAELGSKEY</sequence>
<name>A0AAQ1RW34_9FIRM</name>
<reference evidence="6 9" key="3">
    <citation type="journal article" date="2019" name="Nat. Med.">
        <title>A library of human gut bacterial isolates paired with longitudinal multiomics data enables mechanistic microbiome research.</title>
        <authorList>
            <person name="Poyet M."/>
            <person name="Groussin M."/>
            <person name="Gibbons S.M."/>
            <person name="Avila-Pacheco J."/>
            <person name="Jiang X."/>
            <person name="Kearney S.M."/>
            <person name="Perrotta A.R."/>
            <person name="Berdy B."/>
            <person name="Zhao S."/>
            <person name="Lieberman T.D."/>
            <person name="Swanson P.K."/>
            <person name="Smith M."/>
            <person name="Roesemann S."/>
            <person name="Alexander J.E."/>
            <person name="Rich S.A."/>
            <person name="Livny J."/>
            <person name="Vlamakis H."/>
            <person name="Clish C."/>
            <person name="Bullock K."/>
            <person name="Deik A."/>
            <person name="Scott J."/>
            <person name="Pierce K.A."/>
            <person name="Xavier R.J."/>
            <person name="Alm E.J."/>
        </authorList>
    </citation>
    <scope>NUCLEOTIDE SEQUENCE [LARGE SCALE GENOMIC DNA]</scope>
    <source>
        <strain evidence="6 9">BIOML-A2</strain>
    </source>
</reference>
<dbReference type="InterPro" id="IPR050595">
    <property type="entry name" value="Bact_response_regulator"/>
</dbReference>
<evidence type="ECO:0000259" key="5">
    <source>
        <dbReference type="PROSITE" id="PS50110"/>
    </source>
</evidence>
<organism evidence="7 8">
    <name type="scientific">Bittarella massiliensis</name>
    <name type="common">ex Durand et al. 2017</name>
    <dbReference type="NCBI Taxonomy" id="1720313"/>
    <lineage>
        <taxon>Bacteria</taxon>
        <taxon>Bacillati</taxon>
        <taxon>Bacillota</taxon>
        <taxon>Clostridia</taxon>
        <taxon>Eubacteriales</taxon>
        <taxon>Oscillospiraceae</taxon>
        <taxon>Bittarella (ex Durand et al. 2017)</taxon>
    </lineage>
</organism>
<dbReference type="EMBL" id="WWVX01000002">
    <property type="protein sequence ID" value="MZL69081.1"/>
    <property type="molecule type" value="Genomic_DNA"/>
</dbReference>
<evidence type="ECO:0000313" key="7">
    <source>
        <dbReference type="EMBL" id="SHG11568.1"/>
    </source>
</evidence>
<dbReference type="Gene3D" id="3.40.50.2300">
    <property type="match status" value="1"/>
</dbReference>